<keyword evidence="8" id="KW-0282">Flagellum</keyword>
<dbReference type="PROSITE" id="PS00588">
    <property type="entry name" value="FLAGELLA_BB_ROD"/>
    <property type="match status" value="1"/>
</dbReference>
<proteinExistence type="inferred from homology"/>
<dbReference type="InterPro" id="IPR012836">
    <property type="entry name" value="FlgF"/>
</dbReference>
<dbReference type="PANTHER" id="PTHR30435">
    <property type="entry name" value="FLAGELLAR PROTEIN"/>
    <property type="match status" value="1"/>
</dbReference>
<name>A0A9D2HDE9_9BACT</name>
<evidence type="ECO:0000259" key="5">
    <source>
        <dbReference type="Pfam" id="PF00460"/>
    </source>
</evidence>
<organism evidence="8 9">
    <name type="scientific">Candidatus Mailhella merdigallinarum</name>
    <dbReference type="NCBI Taxonomy" id="2838658"/>
    <lineage>
        <taxon>Bacteria</taxon>
        <taxon>Pseudomonadati</taxon>
        <taxon>Thermodesulfobacteriota</taxon>
        <taxon>Desulfovibrionia</taxon>
        <taxon>Desulfovibrionales</taxon>
        <taxon>Desulfovibrionaceae</taxon>
        <taxon>Mailhella</taxon>
    </lineage>
</organism>
<reference evidence="8" key="1">
    <citation type="journal article" date="2021" name="PeerJ">
        <title>Extensive microbial diversity within the chicken gut microbiome revealed by metagenomics and culture.</title>
        <authorList>
            <person name="Gilroy R."/>
            <person name="Ravi A."/>
            <person name="Getino M."/>
            <person name="Pursley I."/>
            <person name="Horton D.L."/>
            <person name="Alikhan N.F."/>
            <person name="Baker D."/>
            <person name="Gharbi K."/>
            <person name="Hall N."/>
            <person name="Watson M."/>
            <person name="Adriaenssens E.M."/>
            <person name="Foster-Nyarko E."/>
            <person name="Jarju S."/>
            <person name="Secka A."/>
            <person name="Antonio M."/>
            <person name="Oren A."/>
            <person name="Chaudhuri R.R."/>
            <person name="La Ragione R."/>
            <person name="Hildebrand F."/>
            <person name="Pallen M.J."/>
        </authorList>
    </citation>
    <scope>NUCLEOTIDE SEQUENCE</scope>
    <source>
        <strain evidence="8">CHK186-16707</strain>
    </source>
</reference>
<dbReference type="InterPro" id="IPR037925">
    <property type="entry name" value="FlgE/F/G-like"/>
</dbReference>
<dbReference type="NCBIfam" id="TIGR02490">
    <property type="entry name" value="flgF"/>
    <property type="match status" value="1"/>
</dbReference>
<dbReference type="Pfam" id="PF22692">
    <property type="entry name" value="LlgE_F_G_D1"/>
    <property type="match status" value="1"/>
</dbReference>
<evidence type="ECO:0000313" key="8">
    <source>
        <dbReference type="EMBL" id="HJA08106.1"/>
    </source>
</evidence>
<feature type="domain" description="Flagellar hook protein FlgE/F/G-like D1" evidence="7">
    <location>
        <begin position="99"/>
        <end position="164"/>
    </location>
</feature>
<dbReference type="GO" id="GO:0071978">
    <property type="term" value="P:bacterial-type flagellum-dependent swarming motility"/>
    <property type="evidence" value="ECO:0007669"/>
    <property type="project" value="TreeGrafter"/>
</dbReference>
<keyword evidence="8" id="KW-0969">Cilium</keyword>
<dbReference type="EMBL" id="DXAN01000004">
    <property type="protein sequence ID" value="HJA08106.1"/>
    <property type="molecule type" value="Genomic_DNA"/>
</dbReference>
<feature type="domain" description="Flagellar basal body rod protein N-terminal" evidence="5">
    <location>
        <begin position="18"/>
        <end position="35"/>
    </location>
</feature>
<feature type="domain" description="Flagellar basal-body/hook protein C-terminal" evidence="6">
    <location>
        <begin position="213"/>
        <end position="255"/>
    </location>
</feature>
<dbReference type="InterPro" id="IPR001444">
    <property type="entry name" value="Flag_bb_rod_N"/>
</dbReference>
<dbReference type="InterPro" id="IPR053967">
    <property type="entry name" value="LlgE_F_G-like_D1"/>
</dbReference>
<evidence type="ECO:0000259" key="6">
    <source>
        <dbReference type="Pfam" id="PF06429"/>
    </source>
</evidence>
<evidence type="ECO:0000313" key="9">
    <source>
        <dbReference type="Proteomes" id="UP000824225"/>
    </source>
</evidence>
<comment type="similarity">
    <text evidence="2 4">Belongs to the flagella basal body rod proteins family.</text>
</comment>
<dbReference type="PANTHER" id="PTHR30435:SF19">
    <property type="entry name" value="FLAGELLAR BASAL-BODY ROD PROTEIN FLGG"/>
    <property type="match status" value="1"/>
</dbReference>
<dbReference type="InterPro" id="IPR019776">
    <property type="entry name" value="Flagellar_basal_body_rod_CS"/>
</dbReference>
<dbReference type="GO" id="GO:0030694">
    <property type="term" value="C:bacterial-type flagellum basal body, rod"/>
    <property type="evidence" value="ECO:0007669"/>
    <property type="project" value="InterPro"/>
</dbReference>
<dbReference type="Pfam" id="PF06429">
    <property type="entry name" value="Flg_bbr_C"/>
    <property type="match status" value="1"/>
</dbReference>
<accession>A0A9D2HDE9</accession>
<dbReference type="Proteomes" id="UP000824225">
    <property type="component" value="Unassembled WGS sequence"/>
</dbReference>
<reference evidence="8" key="2">
    <citation type="submission" date="2021-04" db="EMBL/GenBank/DDBJ databases">
        <authorList>
            <person name="Gilroy R."/>
        </authorList>
    </citation>
    <scope>NUCLEOTIDE SEQUENCE</scope>
    <source>
        <strain evidence="8">CHK186-16707</strain>
    </source>
</reference>
<keyword evidence="3 4" id="KW-0975">Bacterial flagellum</keyword>
<dbReference type="InterPro" id="IPR010930">
    <property type="entry name" value="Flg_bb/hook_C_dom"/>
</dbReference>
<protein>
    <submittedName>
        <fullName evidence="8">Flagellar basal-body rod protein FlgF</fullName>
    </submittedName>
</protein>
<evidence type="ECO:0000256" key="1">
    <source>
        <dbReference type="ARBA" id="ARBA00004117"/>
    </source>
</evidence>
<evidence type="ECO:0000259" key="7">
    <source>
        <dbReference type="Pfam" id="PF22692"/>
    </source>
</evidence>
<dbReference type="NCBIfam" id="TIGR03506">
    <property type="entry name" value="FlgEFG_subfam"/>
    <property type="match status" value="2"/>
</dbReference>
<evidence type="ECO:0000256" key="2">
    <source>
        <dbReference type="ARBA" id="ARBA00009677"/>
    </source>
</evidence>
<gene>
    <name evidence="8" type="primary">flgF</name>
    <name evidence="8" type="ORF">H9962_02775</name>
</gene>
<comment type="subcellular location">
    <subcellularLocation>
        <location evidence="1 4">Bacterial flagellum basal body</location>
    </subcellularLocation>
</comment>
<dbReference type="SUPFAM" id="SSF117143">
    <property type="entry name" value="Flagellar hook protein flgE"/>
    <property type="match status" value="1"/>
</dbReference>
<evidence type="ECO:0000256" key="3">
    <source>
        <dbReference type="ARBA" id="ARBA00023143"/>
    </source>
</evidence>
<dbReference type="Pfam" id="PF00460">
    <property type="entry name" value="Flg_bb_rod"/>
    <property type="match status" value="1"/>
</dbReference>
<keyword evidence="8" id="KW-0966">Cell projection</keyword>
<dbReference type="InterPro" id="IPR020013">
    <property type="entry name" value="Flagellar_FlgE/F/G"/>
</dbReference>
<dbReference type="AlphaFoldDB" id="A0A9D2HDE9"/>
<sequence length="262" mass="28709">MQNAMFSGVFAALTSEHRMAIISNNLANVNTVGYKADTVAFKDTMIHFAHDFIREPLENLRSKPLFPEAQQRARVRLAVEKTDFTQGGMQYTGNPLDIAITGEGFFRIQTPNGDFLSRNGAFCQNADGTLVTKQGWPVLGTNGPIQIPEGTRGVQINSEGRVFADGAEVAQLDLVGVDRPEGLEKVGANLFRLRPGSTAQETDPRQDGSLINQGYLESANVNPVLEMVNMIEVQRAFEAHQKIMQSSDAVDREAITKVGKTR</sequence>
<evidence type="ECO:0000256" key="4">
    <source>
        <dbReference type="RuleBase" id="RU362116"/>
    </source>
</evidence>
<comment type="caution">
    <text evidence="8">The sequence shown here is derived from an EMBL/GenBank/DDBJ whole genome shotgun (WGS) entry which is preliminary data.</text>
</comment>